<reference evidence="2" key="2">
    <citation type="submission" date="2024-10" db="UniProtKB">
        <authorList>
            <consortium name="EnsemblProtists"/>
        </authorList>
    </citation>
    <scope>IDENTIFICATION</scope>
</reference>
<dbReference type="KEGG" id="ehx:EMIHUDRAFT_434851"/>
<organism evidence="2 3">
    <name type="scientific">Emiliania huxleyi (strain CCMP1516)</name>
    <dbReference type="NCBI Taxonomy" id="280463"/>
    <lineage>
        <taxon>Eukaryota</taxon>
        <taxon>Haptista</taxon>
        <taxon>Haptophyta</taxon>
        <taxon>Prymnesiophyceae</taxon>
        <taxon>Isochrysidales</taxon>
        <taxon>Noelaerhabdaceae</taxon>
        <taxon>Emiliania</taxon>
    </lineage>
</organism>
<dbReference type="HOGENOM" id="CLU_2032685_0_0_1"/>
<keyword evidence="3" id="KW-1185">Reference proteome</keyword>
<dbReference type="RefSeq" id="XP_005780103.1">
    <property type="nucleotide sequence ID" value="XM_005780046.1"/>
</dbReference>
<protein>
    <submittedName>
        <fullName evidence="2">Uncharacterized protein</fullName>
    </submittedName>
</protein>
<accession>A0A0D3JVY9</accession>
<dbReference type="AlphaFoldDB" id="A0A0D3JVY9"/>
<dbReference type="EnsemblProtists" id="EOD27674">
    <property type="protein sequence ID" value="EOD27674"/>
    <property type="gene ID" value="EMIHUDRAFT_434851"/>
</dbReference>
<proteinExistence type="predicted"/>
<evidence type="ECO:0000256" key="1">
    <source>
        <dbReference type="SAM" id="MobiDB-lite"/>
    </source>
</evidence>
<feature type="region of interest" description="Disordered" evidence="1">
    <location>
        <begin position="1"/>
        <end position="48"/>
    </location>
</feature>
<evidence type="ECO:0000313" key="2">
    <source>
        <dbReference type="EnsemblProtists" id="EOD27674"/>
    </source>
</evidence>
<dbReference type="GeneID" id="17273219"/>
<dbReference type="Proteomes" id="UP000013827">
    <property type="component" value="Unassembled WGS sequence"/>
</dbReference>
<name>A0A0D3JVY9_EMIH1</name>
<reference evidence="3" key="1">
    <citation type="journal article" date="2013" name="Nature">
        <title>Pan genome of the phytoplankton Emiliania underpins its global distribution.</title>
        <authorList>
            <person name="Read B.A."/>
            <person name="Kegel J."/>
            <person name="Klute M.J."/>
            <person name="Kuo A."/>
            <person name="Lefebvre S.C."/>
            <person name="Maumus F."/>
            <person name="Mayer C."/>
            <person name="Miller J."/>
            <person name="Monier A."/>
            <person name="Salamov A."/>
            <person name="Young J."/>
            <person name="Aguilar M."/>
            <person name="Claverie J.M."/>
            <person name="Frickenhaus S."/>
            <person name="Gonzalez K."/>
            <person name="Herman E.K."/>
            <person name="Lin Y.C."/>
            <person name="Napier J."/>
            <person name="Ogata H."/>
            <person name="Sarno A.F."/>
            <person name="Shmutz J."/>
            <person name="Schroeder D."/>
            <person name="de Vargas C."/>
            <person name="Verret F."/>
            <person name="von Dassow P."/>
            <person name="Valentin K."/>
            <person name="Van de Peer Y."/>
            <person name="Wheeler G."/>
            <person name="Dacks J.B."/>
            <person name="Delwiche C.F."/>
            <person name="Dyhrman S.T."/>
            <person name="Glockner G."/>
            <person name="John U."/>
            <person name="Richards T."/>
            <person name="Worden A.Z."/>
            <person name="Zhang X."/>
            <person name="Grigoriev I.V."/>
            <person name="Allen A.E."/>
            <person name="Bidle K."/>
            <person name="Borodovsky M."/>
            <person name="Bowler C."/>
            <person name="Brownlee C."/>
            <person name="Cock J.M."/>
            <person name="Elias M."/>
            <person name="Gladyshev V.N."/>
            <person name="Groth M."/>
            <person name="Guda C."/>
            <person name="Hadaegh A."/>
            <person name="Iglesias-Rodriguez M.D."/>
            <person name="Jenkins J."/>
            <person name="Jones B.M."/>
            <person name="Lawson T."/>
            <person name="Leese F."/>
            <person name="Lindquist E."/>
            <person name="Lobanov A."/>
            <person name="Lomsadze A."/>
            <person name="Malik S.B."/>
            <person name="Marsh M.E."/>
            <person name="Mackinder L."/>
            <person name="Mock T."/>
            <person name="Mueller-Roeber B."/>
            <person name="Pagarete A."/>
            <person name="Parker M."/>
            <person name="Probert I."/>
            <person name="Quesneville H."/>
            <person name="Raines C."/>
            <person name="Rensing S.A."/>
            <person name="Riano-Pachon D.M."/>
            <person name="Richier S."/>
            <person name="Rokitta S."/>
            <person name="Shiraiwa Y."/>
            <person name="Soanes D.M."/>
            <person name="van der Giezen M."/>
            <person name="Wahlund T.M."/>
            <person name="Williams B."/>
            <person name="Wilson W."/>
            <person name="Wolfe G."/>
            <person name="Wurch L.L."/>
        </authorList>
    </citation>
    <scope>NUCLEOTIDE SEQUENCE</scope>
</reference>
<evidence type="ECO:0000313" key="3">
    <source>
        <dbReference type="Proteomes" id="UP000013827"/>
    </source>
</evidence>
<feature type="compositionally biased region" description="Low complexity" evidence="1">
    <location>
        <begin position="11"/>
        <end position="23"/>
    </location>
</feature>
<sequence length="122" mass="12622">MRGVFGAMPSASARAGAQRAGAPRRGGRRGARGGVGRARTGWLRERPSRQPLFRAGAWRRAAAGVAGAGAARVHRPAARATVMNRATKTARHVRALAGLEARSPCAACPVCVSASPRSRSTV</sequence>
<dbReference type="PaxDb" id="2903-EOD27674"/>